<reference evidence="3 4" key="1">
    <citation type="submission" date="2019-05" db="EMBL/GenBank/DDBJ databases">
        <title>The metagenome of a microbial culture collection derived from dairy environment covers the genomic content of the human microbiome.</title>
        <authorList>
            <person name="Roder T."/>
            <person name="Wuthrich D."/>
            <person name="Sattari Z."/>
            <person name="Von Ah U."/>
            <person name="Bar C."/>
            <person name="Ronchi F."/>
            <person name="Macpherson A.J."/>
            <person name="Ganal-Vonarburg S.C."/>
            <person name="Bruggmann R."/>
            <person name="Vergeres G."/>
        </authorList>
    </citation>
    <scope>NUCLEOTIDE SEQUENCE [LARGE SCALE GENOMIC DNA]</scope>
    <source>
        <strain evidence="3 4">FAM 1079</strain>
    </source>
</reference>
<protein>
    <submittedName>
        <fullName evidence="3">Type II toxin-antitoxin system RelB/DinJ family antitoxin</fullName>
    </submittedName>
</protein>
<dbReference type="EMBL" id="VBSX01000020">
    <property type="protein sequence ID" value="TLQ18611.1"/>
    <property type="molecule type" value="Genomic_DNA"/>
</dbReference>
<dbReference type="PANTHER" id="PTHR38781">
    <property type="entry name" value="ANTITOXIN DINJ-RELATED"/>
    <property type="match status" value="1"/>
</dbReference>
<accession>A0A5R9CUN0</accession>
<dbReference type="InterPro" id="IPR013321">
    <property type="entry name" value="Arc_rbn_hlx_hlx"/>
</dbReference>
<dbReference type="GO" id="GO:0006351">
    <property type="term" value="P:DNA-templated transcription"/>
    <property type="evidence" value="ECO:0007669"/>
    <property type="project" value="TreeGrafter"/>
</dbReference>
<evidence type="ECO:0000256" key="2">
    <source>
        <dbReference type="ARBA" id="ARBA00022649"/>
    </source>
</evidence>
<evidence type="ECO:0000256" key="1">
    <source>
        <dbReference type="ARBA" id="ARBA00010562"/>
    </source>
</evidence>
<dbReference type="PANTHER" id="PTHR38781:SF1">
    <property type="entry name" value="ANTITOXIN DINJ-RELATED"/>
    <property type="match status" value="1"/>
</dbReference>
<evidence type="ECO:0000313" key="3">
    <source>
        <dbReference type="EMBL" id="TLQ18611.1"/>
    </source>
</evidence>
<comment type="caution">
    <text evidence="3">The sequence shown here is derived from an EMBL/GenBank/DDBJ whole genome shotgun (WGS) entry which is preliminary data.</text>
</comment>
<dbReference type="NCBIfam" id="TIGR02384">
    <property type="entry name" value="RelB_DinJ"/>
    <property type="match status" value="1"/>
</dbReference>
<dbReference type="InterPro" id="IPR007337">
    <property type="entry name" value="RelB/DinJ"/>
</dbReference>
<dbReference type="Proteomes" id="UP000305100">
    <property type="component" value="Unassembled WGS sequence"/>
</dbReference>
<comment type="similarity">
    <text evidence="1">Belongs to the RelB/DinJ antitoxin family.</text>
</comment>
<dbReference type="Gene3D" id="1.10.1220.10">
    <property type="entry name" value="Met repressor-like"/>
    <property type="match status" value="1"/>
</dbReference>
<dbReference type="AlphaFoldDB" id="A0A5R9CUN0"/>
<dbReference type="GO" id="GO:0006355">
    <property type="term" value="P:regulation of DNA-templated transcription"/>
    <property type="evidence" value="ECO:0007669"/>
    <property type="project" value="InterPro"/>
</dbReference>
<proteinExistence type="inferred from homology"/>
<organism evidence="3 4">
    <name type="scientific">Lentilactobacillus parafarraginis</name>
    <dbReference type="NCBI Taxonomy" id="390842"/>
    <lineage>
        <taxon>Bacteria</taxon>
        <taxon>Bacillati</taxon>
        <taxon>Bacillota</taxon>
        <taxon>Bacilli</taxon>
        <taxon>Lactobacillales</taxon>
        <taxon>Lactobacillaceae</taxon>
        <taxon>Lentilactobacillus</taxon>
    </lineage>
</organism>
<evidence type="ECO:0000313" key="4">
    <source>
        <dbReference type="Proteomes" id="UP000305100"/>
    </source>
</evidence>
<dbReference type="OrthoDB" id="2191315at2"/>
<dbReference type="Pfam" id="PF04221">
    <property type="entry name" value="RelB"/>
    <property type="match status" value="1"/>
</dbReference>
<keyword evidence="2" id="KW-1277">Toxin-antitoxin system</keyword>
<sequence>MHMTEKIEKDKRVQVKIDKAIASQAEAVFSEVGLTPTTAINAFYRKVISTGGIPFDLTMSQEEKDAYDLKRLTKNTPVIKLDTKKKLEDWFNDPRYDY</sequence>
<name>A0A5R9CUN0_9LACO</name>
<gene>
    <name evidence="3" type="ORF">FEZ41_08910</name>
</gene>